<feature type="compositionally biased region" description="Polar residues" evidence="1">
    <location>
        <begin position="10"/>
        <end position="30"/>
    </location>
</feature>
<protein>
    <submittedName>
        <fullName evidence="2">Uncharacterized protein</fullName>
    </submittedName>
</protein>
<gene>
    <name evidence="2" type="ORF">FGADI_1887</name>
</gene>
<dbReference type="AlphaFoldDB" id="A0A8H4X261"/>
<organism evidence="2 3">
    <name type="scientific">Fusarium gaditjirri</name>
    <dbReference type="NCBI Taxonomy" id="282569"/>
    <lineage>
        <taxon>Eukaryota</taxon>
        <taxon>Fungi</taxon>
        <taxon>Dikarya</taxon>
        <taxon>Ascomycota</taxon>
        <taxon>Pezizomycotina</taxon>
        <taxon>Sordariomycetes</taxon>
        <taxon>Hypocreomycetidae</taxon>
        <taxon>Hypocreales</taxon>
        <taxon>Nectriaceae</taxon>
        <taxon>Fusarium</taxon>
        <taxon>Fusarium nisikadoi species complex</taxon>
    </lineage>
</organism>
<feature type="region of interest" description="Disordered" evidence="1">
    <location>
        <begin position="1"/>
        <end position="30"/>
    </location>
</feature>
<name>A0A8H4X261_9HYPO</name>
<comment type="caution">
    <text evidence="2">The sequence shown here is derived from an EMBL/GenBank/DDBJ whole genome shotgun (WGS) entry which is preliminary data.</text>
</comment>
<dbReference type="OrthoDB" id="5212574at2759"/>
<evidence type="ECO:0000313" key="2">
    <source>
        <dbReference type="EMBL" id="KAF4959147.1"/>
    </source>
</evidence>
<dbReference type="Proteomes" id="UP000604273">
    <property type="component" value="Unassembled WGS sequence"/>
</dbReference>
<sequence>MPSKEEEVQDSLTNCPRGSSTPPFDTAPRTSIRTVRVPELQALPQGVPPPPTALETEDYYGLWCNKPRLIARSNYPDDQWSGLCNNWSQVEDSHPLKLLWSEPEVNIQKEFARALEYTQWTFFEPCRIGSSLQESQVKLLVIVEAGSTSWPHAWIVARMCRNILRSYDITDVEVEVQECTGCWVVMRIRESVGPEVTVQDCPICH</sequence>
<evidence type="ECO:0000256" key="1">
    <source>
        <dbReference type="SAM" id="MobiDB-lite"/>
    </source>
</evidence>
<evidence type="ECO:0000313" key="3">
    <source>
        <dbReference type="Proteomes" id="UP000604273"/>
    </source>
</evidence>
<proteinExistence type="predicted"/>
<reference evidence="2" key="1">
    <citation type="journal article" date="2020" name="BMC Genomics">
        <title>Correction to: Identification and distribution of gene clusters required for synthesis of sphingolipid metabolism inhibitors in diverse species of the filamentous fungus Fusarium.</title>
        <authorList>
            <person name="Kim H.S."/>
            <person name="Lohmar J.M."/>
            <person name="Busman M."/>
            <person name="Brown D.W."/>
            <person name="Naumann T.A."/>
            <person name="Divon H.H."/>
            <person name="Lysoe E."/>
            <person name="Uhlig S."/>
            <person name="Proctor R.H."/>
        </authorList>
    </citation>
    <scope>NUCLEOTIDE SEQUENCE</scope>
    <source>
        <strain evidence="2">NRRL 45417</strain>
    </source>
</reference>
<dbReference type="EMBL" id="JABFAI010000040">
    <property type="protein sequence ID" value="KAF4959147.1"/>
    <property type="molecule type" value="Genomic_DNA"/>
</dbReference>
<keyword evidence="3" id="KW-1185">Reference proteome</keyword>
<accession>A0A8H4X261</accession>
<reference evidence="2" key="2">
    <citation type="submission" date="2020-05" db="EMBL/GenBank/DDBJ databases">
        <authorList>
            <person name="Kim H.-S."/>
            <person name="Proctor R.H."/>
            <person name="Brown D.W."/>
        </authorList>
    </citation>
    <scope>NUCLEOTIDE SEQUENCE</scope>
    <source>
        <strain evidence="2">NRRL 45417</strain>
    </source>
</reference>